<proteinExistence type="inferred from homology"/>
<evidence type="ECO:0000313" key="6">
    <source>
        <dbReference type="Proteomes" id="UP000214596"/>
    </source>
</evidence>
<dbReference type="EMBL" id="NIXT01000232">
    <property type="protein sequence ID" value="OXE33693.1"/>
    <property type="molecule type" value="Genomic_DNA"/>
</dbReference>
<feature type="non-terminal residue" evidence="5">
    <location>
        <position position="38"/>
    </location>
</feature>
<dbReference type="Pfam" id="PF01470">
    <property type="entry name" value="Peptidase_C15"/>
    <property type="match status" value="1"/>
</dbReference>
<organism evidence="5 6">
    <name type="scientific">Vibrio parahaemolyticus</name>
    <dbReference type="NCBI Taxonomy" id="670"/>
    <lineage>
        <taxon>Bacteria</taxon>
        <taxon>Pseudomonadati</taxon>
        <taxon>Pseudomonadota</taxon>
        <taxon>Gammaproteobacteria</taxon>
        <taxon>Vibrionales</taxon>
        <taxon>Vibrionaceae</taxon>
        <taxon>Vibrio</taxon>
    </lineage>
</organism>
<dbReference type="InterPro" id="IPR036440">
    <property type="entry name" value="Peptidase_C15-like_sf"/>
</dbReference>
<evidence type="ECO:0000313" key="5">
    <source>
        <dbReference type="EMBL" id="OXE33693.1"/>
    </source>
</evidence>
<evidence type="ECO:0000256" key="2">
    <source>
        <dbReference type="ARBA" id="ARBA00022670"/>
    </source>
</evidence>
<keyword evidence="4" id="KW-0788">Thiol protease</keyword>
<dbReference type="SUPFAM" id="SSF53182">
    <property type="entry name" value="Pyrrolidone carboxyl peptidase (pyroglutamate aminopeptidase)"/>
    <property type="match status" value="1"/>
</dbReference>
<gene>
    <name evidence="5" type="ORF">CA163_06210</name>
</gene>
<comment type="caution">
    <text evidence="5">The sequence shown here is derived from an EMBL/GenBank/DDBJ whole genome shotgun (WGS) entry which is preliminary data.</text>
</comment>
<name>A0A227JF66_VIBPH</name>
<keyword evidence="3" id="KW-0378">Hydrolase</keyword>
<keyword evidence="2" id="KW-0645">Protease</keyword>
<accession>A0A227JF66</accession>
<protein>
    <submittedName>
        <fullName evidence="5">Pyroglutamyl-peptidase I</fullName>
    </submittedName>
</protein>
<evidence type="ECO:0000256" key="1">
    <source>
        <dbReference type="ARBA" id="ARBA00006641"/>
    </source>
</evidence>
<evidence type="ECO:0000256" key="3">
    <source>
        <dbReference type="ARBA" id="ARBA00022801"/>
    </source>
</evidence>
<dbReference type="Gene3D" id="3.40.630.20">
    <property type="entry name" value="Peptidase C15, pyroglutamyl peptidase I-like"/>
    <property type="match status" value="1"/>
</dbReference>
<evidence type="ECO:0000256" key="4">
    <source>
        <dbReference type="ARBA" id="ARBA00022807"/>
    </source>
</evidence>
<dbReference type="GO" id="GO:0008234">
    <property type="term" value="F:cysteine-type peptidase activity"/>
    <property type="evidence" value="ECO:0007669"/>
    <property type="project" value="UniProtKB-KW"/>
</dbReference>
<dbReference type="AlphaFoldDB" id="A0A227JF66"/>
<dbReference type="InterPro" id="IPR016125">
    <property type="entry name" value="Peptidase_C15-like"/>
</dbReference>
<reference evidence="5 6" key="1">
    <citation type="journal article" date="2017" name="Appl. Environ. Microbiol.">
        <title>Parallel evolution of two clades of a major Atlantic endemic Vibrio parahaemolyticus pathogen lineage by independent acquisition of related pathogenicity islands.</title>
        <authorList>
            <person name="Xu F."/>
            <person name="Gonzalez-Escalona N."/>
            <person name="Drees K.P."/>
            <person name="Sebra R.P."/>
            <person name="Cooper V.S."/>
            <person name="Jones S.H."/>
            <person name="Whistler C.A."/>
        </authorList>
    </citation>
    <scope>NUCLEOTIDE SEQUENCE [LARGE SCALE GENOMIC DNA]</scope>
    <source>
        <strain evidence="5 6">MAVP-3</strain>
    </source>
</reference>
<comment type="similarity">
    <text evidence="1">Belongs to the peptidase C15 family.</text>
</comment>
<sequence length="38" mass="4030">MKKVLITGFEPFGGDAINPALEAVKRLEETSLDGGIIV</sequence>
<dbReference type="Proteomes" id="UP000214596">
    <property type="component" value="Unassembled WGS sequence"/>
</dbReference>
<dbReference type="GO" id="GO:0006508">
    <property type="term" value="P:proteolysis"/>
    <property type="evidence" value="ECO:0007669"/>
    <property type="project" value="UniProtKB-KW"/>
</dbReference>